<dbReference type="InterPro" id="IPR027417">
    <property type="entry name" value="P-loop_NTPase"/>
</dbReference>
<dbReference type="Pfam" id="PF01926">
    <property type="entry name" value="MMR_HSR1"/>
    <property type="match status" value="1"/>
</dbReference>
<dbReference type="SUPFAM" id="SSF52540">
    <property type="entry name" value="P-loop containing nucleoside triphosphate hydrolases"/>
    <property type="match status" value="1"/>
</dbReference>
<keyword evidence="3" id="KW-1185">Reference proteome</keyword>
<dbReference type="GeneID" id="6165442"/>
<dbReference type="InterPro" id="IPR006073">
    <property type="entry name" value="GTP-bd"/>
</dbReference>
<dbReference type="HOGENOM" id="CLU_144586_0_0_2"/>
<dbReference type="Proteomes" id="UP000001694">
    <property type="component" value="Chromosome"/>
</dbReference>
<proteinExistence type="predicted"/>
<accession>B1YCQ8</accession>
<dbReference type="AlphaFoldDB" id="B1YCQ8"/>
<dbReference type="OrthoDB" id="377869at2157"/>
<sequence length="167" mass="18478">MRCLLAVVLGVGGVGKTTYIYRLVGVPVQPKTTLRPGIYRWSLEGIPLCIVDIPGDKALEVADALARAWPFYFDLAVFMYDVTDVNTLHALLEINSHLRGRLVKPYRRSVVVGNKVDLAGPLVRGEEVARAVEAVGVFYISALRDSYDKVVEPIRAGLRELNLKVSR</sequence>
<dbReference type="GO" id="GO:0005525">
    <property type="term" value="F:GTP binding"/>
    <property type="evidence" value="ECO:0007669"/>
    <property type="project" value="InterPro"/>
</dbReference>
<evidence type="ECO:0000313" key="2">
    <source>
        <dbReference type="EMBL" id="ACB39571.1"/>
    </source>
</evidence>
<protein>
    <submittedName>
        <fullName evidence="2">Miro domain protein</fullName>
    </submittedName>
</protein>
<evidence type="ECO:0000259" key="1">
    <source>
        <dbReference type="Pfam" id="PF01926"/>
    </source>
</evidence>
<feature type="domain" description="G" evidence="1">
    <location>
        <begin position="7"/>
        <end position="95"/>
    </location>
</feature>
<dbReference type="CDD" id="cd00882">
    <property type="entry name" value="Ras_like_GTPase"/>
    <property type="match status" value="1"/>
</dbReference>
<dbReference type="RefSeq" id="WP_012349991.1">
    <property type="nucleotide sequence ID" value="NC_010525.1"/>
</dbReference>
<organism evidence="2 3">
    <name type="scientific">Pyrobaculum neutrophilum (strain DSM 2338 / JCM 9278 / NBRC 100436 / V24Sta)</name>
    <name type="common">Thermoproteus neutrophilus</name>
    <dbReference type="NCBI Taxonomy" id="444157"/>
    <lineage>
        <taxon>Archaea</taxon>
        <taxon>Thermoproteota</taxon>
        <taxon>Thermoprotei</taxon>
        <taxon>Thermoproteales</taxon>
        <taxon>Thermoproteaceae</taxon>
        <taxon>Pyrobaculum</taxon>
    </lineage>
</organism>
<dbReference type="KEGG" id="tne:Tneu_0632"/>
<dbReference type="eggNOG" id="arCOG00364">
    <property type="taxonomic scope" value="Archaea"/>
</dbReference>
<reference evidence="2" key="1">
    <citation type="submission" date="2008-03" db="EMBL/GenBank/DDBJ databases">
        <title>Complete sequence of Thermoproteus neutrophilus V24Sta.</title>
        <authorList>
            <consortium name="US DOE Joint Genome Institute"/>
            <person name="Copeland A."/>
            <person name="Lucas S."/>
            <person name="Lapidus A."/>
            <person name="Glavina del Rio T."/>
            <person name="Dalin E."/>
            <person name="Tice H."/>
            <person name="Bruce D."/>
            <person name="Goodwin L."/>
            <person name="Pitluck S."/>
            <person name="Sims D."/>
            <person name="Brettin T."/>
            <person name="Detter J.C."/>
            <person name="Han C."/>
            <person name="Kuske C.R."/>
            <person name="Schmutz J."/>
            <person name="Larimer F."/>
            <person name="Land M."/>
            <person name="Hauser L."/>
            <person name="Kyrpides N."/>
            <person name="Mikhailova N."/>
            <person name="Biddle J.F."/>
            <person name="Zhang Z."/>
            <person name="Fitz-Gibbon S.T."/>
            <person name="Lowe T.M."/>
            <person name="Saltikov C."/>
            <person name="House C.H."/>
            <person name="Richardson P."/>
        </authorList>
    </citation>
    <scope>NUCLEOTIDE SEQUENCE [LARGE SCALE GENOMIC DNA]</scope>
    <source>
        <strain evidence="2">V24Sta</strain>
    </source>
</reference>
<name>B1YCQ8_PYRNV</name>
<dbReference type="Gene3D" id="3.40.50.300">
    <property type="entry name" value="P-loop containing nucleotide triphosphate hydrolases"/>
    <property type="match status" value="1"/>
</dbReference>
<gene>
    <name evidence="2" type="ordered locus">Tneu_0632</name>
</gene>
<dbReference type="EMBL" id="CP001014">
    <property type="protein sequence ID" value="ACB39571.1"/>
    <property type="molecule type" value="Genomic_DNA"/>
</dbReference>
<dbReference type="STRING" id="444157.Tneu_0632"/>
<evidence type="ECO:0000313" key="3">
    <source>
        <dbReference type="Proteomes" id="UP000001694"/>
    </source>
</evidence>